<protein>
    <submittedName>
        <fullName evidence="2">Uncharacterized protein</fullName>
    </submittedName>
</protein>
<dbReference type="AlphaFoldDB" id="A0A8S0UCX8"/>
<reference evidence="2 3" key="1">
    <citation type="submission" date="2019-12" db="EMBL/GenBank/DDBJ databases">
        <authorList>
            <person name="Alioto T."/>
            <person name="Alioto T."/>
            <person name="Gomez Garrido J."/>
        </authorList>
    </citation>
    <scope>NUCLEOTIDE SEQUENCE [LARGE SCALE GENOMIC DNA]</scope>
</reference>
<organism evidence="2 3">
    <name type="scientific">Olea europaea subsp. europaea</name>
    <dbReference type="NCBI Taxonomy" id="158383"/>
    <lineage>
        <taxon>Eukaryota</taxon>
        <taxon>Viridiplantae</taxon>
        <taxon>Streptophyta</taxon>
        <taxon>Embryophyta</taxon>
        <taxon>Tracheophyta</taxon>
        <taxon>Spermatophyta</taxon>
        <taxon>Magnoliopsida</taxon>
        <taxon>eudicotyledons</taxon>
        <taxon>Gunneridae</taxon>
        <taxon>Pentapetalae</taxon>
        <taxon>asterids</taxon>
        <taxon>lamiids</taxon>
        <taxon>Lamiales</taxon>
        <taxon>Oleaceae</taxon>
        <taxon>Oleeae</taxon>
        <taxon>Olea</taxon>
    </lineage>
</organism>
<feature type="compositionally biased region" description="Basic and acidic residues" evidence="1">
    <location>
        <begin position="195"/>
        <end position="206"/>
    </location>
</feature>
<dbReference type="Pfam" id="PF07816">
    <property type="entry name" value="DUF1645"/>
    <property type="match status" value="1"/>
</dbReference>
<proteinExistence type="predicted"/>
<dbReference type="OrthoDB" id="1111059at2759"/>
<dbReference type="PANTHER" id="PTHR33095">
    <property type="entry name" value="OS07G0619500 PROTEIN"/>
    <property type="match status" value="1"/>
</dbReference>
<evidence type="ECO:0000313" key="3">
    <source>
        <dbReference type="Proteomes" id="UP000594638"/>
    </source>
</evidence>
<dbReference type="EMBL" id="CACTIH010007628">
    <property type="protein sequence ID" value="CAA3016565.1"/>
    <property type="molecule type" value="Genomic_DNA"/>
</dbReference>
<dbReference type="PANTHER" id="PTHR33095:SF127">
    <property type="entry name" value="OS05G0578100 PROTEIN"/>
    <property type="match status" value="1"/>
</dbReference>
<accession>A0A8S0UCX8</accession>
<dbReference type="Proteomes" id="UP000594638">
    <property type="component" value="Unassembled WGS sequence"/>
</dbReference>
<keyword evidence="3" id="KW-1185">Reference proteome</keyword>
<evidence type="ECO:0000313" key="2">
    <source>
        <dbReference type="EMBL" id="CAA3016565.1"/>
    </source>
</evidence>
<comment type="caution">
    <text evidence="2">The sequence shown here is derived from an EMBL/GenBank/DDBJ whole genome shotgun (WGS) entry which is preliminary data.</text>
</comment>
<feature type="region of interest" description="Disordered" evidence="1">
    <location>
        <begin position="192"/>
        <end position="220"/>
    </location>
</feature>
<evidence type="ECO:0000256" key="1">
    <source>
        <dbReference type="SAM" id="MobiDB-lite"/>
    </source>
</evidence>
<dbReference type="Gramene" id="OE9A081823T1">
    <property type="protein sequence ID" value="OE9A081823C1"/>
    <property type="gene ID" value="OE9A081823"/>
</dbReference>
<gene>
    <name evidence="2" type="ORF">OLEA9_A081823</name>
</gene>
<sequence>MINEMADGEEELCFCPSFNSYSTDGIADIAARVTGINTNDAVEDEKYADNNYDDDDFEFALVGENQGFSAEEFFSDGQIKQVFPVFNRDLSVKYKDFGKSSSDEGVESIRIPLKQFFMENRENEYPSSSSSEVDELETLTPGTYCVWRPKVSESSPSQCKKSKSTGSASKRWKFRDLLRRCNSDGKDSFIFLTPKPKEEKSKDTENSKNSTAKRVISGEKLTAKSPHETLYVRNRTIKEGEKKKSYLPYRQDLVGGLGRSFPTF</sequence>
<dbReference type="InterPro" id="IPR012442">
    <property type="entry name" value="DUF1645_plant"/>
</dbReference>
<name>A0A8S0UCX8_OLEEU</name>